<dbReference type="NCBIfam" id="TIGR04168">
    <property type="entry name" value="TIGR04168 family protein"/>
    <property type="match status" value="1"/>
</dbReference>
<dbReference type="CDD" id="cd07397">
    <property type="entry name" value="MPP_NostocDevT-like"/>
    <property type="match status" value="1"/>
</dbReference>
<evidence type="ECO:0000313" key="2">
    <source>
        <dbReference type="EMBL" id="BAY55199.1"/>
    </source>
</evidence>
<dbReference type="Proteomes" id="UP000217895">
    <property type="component" value="Chromosome"/>
</dbReference>
<dbReference type="InterPro" id="IPR029052">
    <property type="entry name" value="Metallo-depent_PP-like"/>
</dbReference>
<evidence type="ECO:0000313" key="3">
    <source>
        <dbReference type="Proteomes" id="UP000217895"/>
    </source>
</evidence>
<dbReference type="InterPro" id="IPR027629">
    <property type="entry name" value="DevT-like"/>
</dbReference>
<feature type="domain" description="Calcineurin-like phosphoesterase" evidence="1">
    <location>
        <begin position="7"/>
        <end position="221"/>
    </location>
</feature>
<dbReference type="EMBL" id="AP018203">
    <property type="protein sequence ID" value="BAY55199.1"/>
    <property type="molecule type" value="Genomic_DNA"/>
</dbReference>
<evidence type="ECO:0000259" key="1">
    <source>
        <dbReference type="Pfam" id="PF00149"/>
    </source>
</evidence>
<protein>
    <submittedName>
        <fullName evidence="2">Metallophosphoesterase</fullName>
    </submittedName>
</protein>
<dbReference type="PANTHER" id="PTHR35769">
    <property type="entry name" value="CALCINEURIN-LIKE METALLO-PHOSPHOESTERASE SUPERFAMILY PROTEIN"/>
    <property type="match status" value="1"/>
</dbReference>
<name>A0A1Z4JEL5_LEPBY</name>
<sequence>MVKQTIKLAAIGDVHDRWEAEDEAALKALGVDLALFVGDFGNESVEIVRLISQVQIPKAAIMGNHDAWYSATDWGRQKSPYDHRKEDRVQQQLDLLGEAHVGYGKLDFPNFNLSVVGSRPFSWGGSKWKYEQFHHERFGVESFDESVNLIMNAVEQTASDTILFIGHNGPKGLGDRPEDPCGKDWQPIGGDHGDPDFADAIAQARQLGKKIPFVTFGHMHHTLRHTQTELRRAIHVDTAGTVYLNAASVPRIIKQDGQKLRNFSIVTLEDGIVTQAELLWLDANFKTASKTVLYQIQEAEAIA</sequence>
<reference evidence="2 3" key="1">
    <citation type="submission" date="2017-06" db="EMBL/GenBank/DDBJ databases">
        <title>Genome sequencing of cyanobaciteial culture collection at National Institute for Environmental Studies (NIES).</title>
        <authorList>
            <person name="Hirose Y."/>
            <person name="Shimura Y."/>
            <person name="Fujisawa T."/>
            <person name="Nakamura Y."/>
            <person name="Kawachi M."/>
        </authorList>
    </citation>
    <scope>NUCLEOTIDE SEQUENCE [LARGE SCALE GENOMIC DNA]</scope>
    <source>
        <strain evidence="2 3">NIES-2135</strain>
    </source>
</reference>
<keyword evidence="3" id="KW-1185">Reference proteome</keyword>
<dbReference type="SUPFAM" id="SSF56300">
    <property type="entry name" value="Metallo-dependent phosphatases"/>
    <property type="match status" value="1"/>
</dbReference>
<dbReference type="InterPro" id="IPR004843">
    <property type="entry name" value="Calcineurin-like_PHP"/>
</dbReference>
<dbReference type="PANTHER" id="PTHR35769:SF2">
    <property type="entry name" value="CALCINEURIN-LIKE METALLO-PHOSPHOESTERASE SUPERFAMILY PROTEIN"/>
    <property type="match status" value="1"/>
</dbReference>
<organism evidence="2 3">
    <name type="scientific">Leptolyngbya boryana NIES-2135</name>
    <dbReference type="NCBI Taxonomy" id="1973484"/>
    <lineage>
        <taxon>Bacteria</taxon>
        <taxon>Bacillati</taxon>
        <taxon>Cyanobacteriota</taxon>
        <taxon>Cyanophyceae</taxon>
        <taxon>Leptolyngbyales</taxon>
        <taxon>Leptolyngbyaceae</taxon>
        <taxon>Leptolyngbya group</taxon>
        <taxon>Leptolyngbya</taxon>
    </lineage>
</organism>
<dbReference type="Gene3D" id="3.60.21.10">
    <property type="match status" value="1"/>
</dbReference>
<dbReference type="AlphaFoldDB" id="A0A1Z4JEL5"/>
<dbReference type="GO" id="GO:0016787">
    <property type="term" value="F:hydrolase activity"/>
    <property type="evidence" value="ECO:0007669"/>
    <property type="project" value="InterPro"/>
</dbReference>
<gene>
    <name evidence="2" type="ORF">NIES2135_20210</name>
</gene>
<accession>A0A1Z4JEL5</accession>
<proteinExistence type="predicted"/>
<dbReference type="Pfam" id="PF00149">
    <property type="entry name" value="Metallophos"/>
    <property type="match status" value="1"/>
</dbReference>